<gene>
    <name evidence="11" type="ORF">JRQ81_003108</name>
</gene>
<evidence type="ECO:0000256" key="10">
    <source>
        <dbReference type="SAM" id="Phobius"/>
    </source>
</evidence>
<keyword evidence="10" id="KW-0472">Membrane</keyword>
<keyword evidence="6" id="KW-0732">Signal</keyword>
<evidence type="ECO:0008006" key="13">
    <source>
        <dbReference type="Google" id="ProtNLM"/>
    </source>
</evidence>
<keyword evidence="8" id="KW-0027">Amidation</keyword>
<dbReference type="Pfam" id="PF05438">
    <property type="entry name" value="TRH"/>
    <property type="match status" value="1"/>
</dbReference>
<dbReference type="GO" id="GO:0001692">
    <property type="term" value="P:histamine metabolic process"/>
    <property type="evidence" value="ECO:0007669"/>
    <property type="project" value="TreeGrafter"/>
</dbReference>
<feature type="region of interest" description="Disordered" evidence="9">
    <location>
        <begin position="46"/>
        <end position="69"/>
    </location>
</feature>
<evidence type="ECO:0000256" key="8">
    <source>
        <dbReference type="ARBA" id="ARBA00022815"/>
    </source>
</evidence>
<reference evidence="11" key="1">
    <citation type="journal article" date="2023" name="DNA Res.">
        <title>Chromosome-level genome assembly of Phrynocephalus forsythii using third-generation DNA sequencing and Hi-C analysis.</title>
        <authorList>
            <person name="Qi Y."/>
            <person name="Zhao W."/>
            <person name="Zhao Y."/>
            <person name="Niu C."/>
            <person name="Cao S."/>
            <person name="Zhang Y."/>
        </authorList>
    </citation>
    <scope>NUCLEOTIDE SEQUENCE</scope>
    <source>
        <tissue evidence="11">Muscle</tissue>
    </source>
</reference>
<name>A0A9Q0XJX7_9SAUR</name>
<evidence type="ECO:0000256" key="1">
    <source>
        <dbReference type="ARBA" id="ARBA00004613"/>
    </source>
</evidence>
<feature type="compositionally biased region" description="Low complexity" evidence="9">
    <location>
        <begin position="46"/>
        <end position="55"/>
    </location>
</feature>
<keyword evidence="10" id="KW-1133">Transmembrane helix</keyword>
<comment type="subcellular location">
    <subcellularLocation>
        <location evidence="1">Secreted</location>
    </subcellularLocation>
</comment>
<dbReference type="PANTHER" id="PTHR17530:SF2">
    <property type="entry name" value="PRO-THYROTROPIN-RELEASING HORMONE"/>
    <property type="match status" value="1"/>
</dbReference>
<keyword evidence="3" id="KW-0964">Secreted</keyword>
<feature type="region of interest" description="Disordered" evidence="9">
    <location>
        <begin position="128"/>
        <end position="192"/>
    </location>
</feature>
<feature type="region of interest" description="Disordered" evidence="9">
    <location>
        <begin position="225"/>
        <end position="272"/>
    </location>
</feature>
<dbReference type="AlphaFoldDB" id="A0A9Q0XJX7"/>
<dbReference type="GO" id="GO:0009755">
    <property type="term" value="P:hormone-mediated signaling pathway"/>
    <property type="evidence" value="ECO:0007669"/>
    <property type="project" value="InterPro"/>
</dbReference>
<evidence type="ECO:0000256" key="9">
    <source>
        <dbReference type="SAM" id="MobiDB-lite"/>
    </source>
</evidence>
<dbReference type="GO" id="GO:0032024">
    <property type="term" value="P:positive regulation of insulin secretion"/>
    <property type="evidence" value="ECO:0007669"/>
    <property type="project" value="TreeGrafter"/>
</dbReference>
<proteinExistence type="inferred from homology"/>
<feature type="region of interest" description="Disordered" evidence="9">
    <location>
        <begin position="294"/>
        <end position="315"/>
    </location>
</feature>
<dbReference type="InterPro" id="IPR008857">
    <property type="entry name" value="TRH"/>
</dbReference>
<dbReference type="GO" id="GO:0042755">
    <property type="term" value="P:eating behavior"/>
    <property type="evidence" value="ECO:0007669"/>
    <property type="project" value="TreeGrafter"/>
</dbReference>
<dbReference type="GO" id="GO:0005576">
    <property type="term" value="C:extracellular region"/>
    <property type="evidence" value="ECO:0007669"/>
    <property type="project" value="UniProtKB-SubCell"/>
</dbReference>
<evidence type="ECO:0000256" key="2">
    <source>
        <dbReference type="ARBA" id="ARBA00010437"/>
    </source>
</evidence>
<evidence type="ECO:0000256" key="4">
    <source>
        <dbReference type="ARBA" id="ARBA00022685"/>
    </source>
</evidence>
<protein>
    <recommendedName>
        <fullName evidence="13">Thyrotropin-releasing factor</fullName>
    </recommendedName>
</protein>
<keyword evidence="10" id="KW-0812">Transmembrane</keyword>
<sequence length="315" mass="36798">MCPETAWYKKERGVKLQRRTQQPFSWMSHALQRRKGNFETQLSQQLQEQSEQKQLGGNQRQRTKHQSRRTTMAPVQWLLLVFSLAFISVSVNLGHLLPEGDEDEEKSHLDDIVQKAENILLRSVFRKVEEDEDPSKESDSSQLDWMSKRQHPGKRSMQDVQKRQHPGKREENDLDPYTEQQQQQQQRAGKRSLWDPYLDIPISQLPYLNELSKRQHPGKRYLAYSKRQHPGKRGWDEEAEEGEQTLEKRQHPGKRYLSLETPDSIVPCDPHDSLECSKGSPLLELLDNISKGRVEEKRQHPGRRALLDGEVEAEA</sequence>
<keyword evidence="5" id="KW-0372">Hormone</keyword>
<evidence type="ECO:0000256" key="5">
    <source>
        <dbReference type="ARBA" id="ARBA00022702"/>
    </source>
</evidence>
<evidence type="ECO:0000313" key="11">
    <source>
        <dbReference type="EMBL" id="KAJ7316946.1"/>
    </source>
</evidence>
<organism evidence="11 12">
    <name type="scientific">Phrynocephalus forsythii</name>
    <dbReference type="NCBI Taxonomy" id="171643"/>
    <lineage>
        <taxon>Eukaryota</taxon>
        <taxon>Metazoa</taxon>
        <taxon>Chordata</taxon>
        <taxon>Craniata</taxon>
        <taxon>Vertebrata</taxon>
        <taxon>Euteleostomi</taxon>
        <taxon>Lepidosauria</taxon>
        <taxon>Squamata</taxon>
        <taxon>Bifurcata</taxon>
        <taxon>Unidentata</taxon>
        <taxon>Episquamata</taxon>
        <taxon>Toxicofera</taxon>
        <taxon>Iguania</taxon>
        <taxon>Acrodonta</taxon>
        <taxon>Agamidae</taxon>
        <taxon>Agaminae</taxon>
        <taxon>Phrynocephalus</taxon>
    </lineage>
</organism>
<dbReference type="GO" id="GO:0014050">
    <property type="term" value="P:negative regulation of glutamate secretion"/>
    <property type="evidence" value="ECO:0007669"/>
    <property type="project" value="TreeGrafter"/>
</dbReference>
<evidence type="ECO:0000256" key="3">
    <source>
        <dbReference type="ARBA" id="ARBA00022525"/>
    </source>
</evidence>
<keyword evidence="7" id="KW-0677">Repeat</keyword>
<dbReference type="GO" id="GO:0008437">
    <property type="term" value="F:thyrotropin-releasing hormone activity"/>
    <property type="evidence" value="ECO:0007669"/>
    <property type="project" value="InterPro"/>
</dbReference>
<accession>A0A9Q0XJX7</accession>
<dbReference type="GO" id="GO:0030141">
    <property type="term" value="C:secretory granule"/>
    <property type="evidence" value="ECO:0007669"/>
    <property type="project" value="TreeGrafter"/>
</dbReference>
<feature type="transmembrane region" description="Helical" evidence="10">
    <location>
        <begin position="77"/>
        <end position="97"/>
    </location>
</feature>
<evidence type="ECO:0000256" key="6">
    <source>
        <dbReference type="ARBA" id="ARBA00022729"/>
    </source>
</evidence>
<dbReference type="OrthoDB" id="9949225at2759"/>
<dbReference type="Proteomes" id="UP001142489">
    <property type="component" value="Unassembled WGS sequence"/>
</dbReference>
<comment type="similarity">
    <text evidence="2">Belongs to the TRH family.</text>
</comment>
<dbReference type="PANTHER" id="PTHR17530">
    <property type="entry name" value="PRO-THYROTROPIN-RELEASING HORMONE"/>
    <property type="match status" value="1"/>
</dbReference>
<dbReference type="EMBL" id="JAPFRF010000011">
    <property type="protein sequence ID" value="KAJ7316946.1"/>
    <property type="molecule type" value="Genomic_DNA"/>
</dbReference>
<keyword evidence="12" id="KW-1185">Reference proteome</keyword>
<evidence type="ECO:0000256" key="7">
    <source>
        <dbReference type="ARBA" id="ARBA00022737"/>
    </source>
</evidence>
<dbReference type="GO" id="GO:0014054">
    <property type="term" value="P:positive regulation of gamma-aminobutyric acid secretion"/>
    <property type="evidence" value="ECO:0007669"/>
    <property type="project" value="TreeGrafter"/>
</dbReference>
<evidence type="ECO:0000313" key="12">
    <source>
        <dbReference type="Proteomes" id="UP001142489"/>
    </source>
</evidence>
<keyword evidence="4" id="KW-0165">Cleavage on pair of basic residues</keyword>
<comment type="caution">
    <text evidence="11">The sequence shown here is derived from an EMBL/GenBank/DDBJ whole genome shotgun (WGS) entry which is preliminary data.</text>
</comment>
<feature type="compositionally biased region" description="Basic and acidic residues" evidence="9">
    <location>
        <begin position="156"/>
        <end position="171"/>
    </location>
</feature>